<accession>A0A8S9NCX1</accession>
<dbReference type="EMBL" id="QGKX02001621">
    <property type="protein sequence ID" value="KAF3500171.1"/>
    <property type="molecule type" value="Genomic_DNA"/>
</dbReference>
<comment type="caution">
    <text evidence="1">The sequence shown here is derived from an EMBL/GenBank/DDBJ whole genome shotgun (WGS) entry which is preliminary data.</text>
</comment>
<sequence>MDQHMELASDDDQDDQIISTEVHPSVRTRQTDRAVYRIDPCISGKELRLHPCPAVRTDHTEAHRSFSFLVRLGRTACTDGCTDGLTDYFDSIFEFDHQEFSKATILKLSDDLGHIWSSSVREKLHSGRTDRPAHVLVLTAGCAAKYIEFGQKTFLDCLMWLAQNDSLFLVGPVSHIRQQIENRLFVGPVSHIRRQLDTGISKAVPHPS</sequence>
<evidence type="ECO:0000313" key="1">
    <source>
        <dbReference type="EMBL" id="KAF3500171.1"/>
    </source>
</evidence>
<gene>
    <name evidence="1" type="ORF">F2Q69_00042831</name>
</gene>
<proteinExistence type="predicted"/>
<dbReference type="AlphaFoldDB" id="A0A8S9NCX1"/>
<organism evidence="1 2">
    <name type="scientific">Brassica cretica</name>
    <name type="common">Mustard</name>
    <dbReference type="NCBI Taxonomy" id="69181"/>
    <lineage>
        <taxon>Eukaryota</taxon>
        <taxon>Viridiplantae</taxon>
        <taxon>Streptophyta</taxon>
        <taxon>Embryophyta</taxon>
        <taxon>Tracheophyta</taxon>
        <taxon>Spermatophyta</taxon>
        <taxon>Magnoliopsida</taxon>
        <taxon>eudicotyledons</taxon>
        <taxon>Gunneridae</taxon>
        <taxon>Pentapetalae</taxon>
        <taxon>rosids</taxon>
        <taxon>malvids</taxon>
        <taxon>Brassicales</taxon>
        <taxon>Brassicaceae</taxon>
        <taxon>Brassiceae</taxon>
        <taxon>Brassica</taxon>
    </lineage>
</organism>
<evidence type="ECO:0000313" key="2">
    <source>
        <dbReference type="Proteomes" id="UP000712600"/>
    </source>
</evidence>
<name>A0A8S9NCX1_BRACR</name>
<reference evidence="1" key="1">
    <citation type="submission" date="2019-12" db="EMBL/GenBank/DDBJ databases">
        <title>Genome sequencing and annotation of Brassica cretica.</title>
        <authorList>
            <person name="Studholme D.J."/>
            <person name="Sarris P."/>
        </authorList>
    </citation>
    <scope>NUCLEOTIDE SEQUENCE</scope>
    <source>
        <strain evidence="1">PFS-109/04</strain>
        <tissue evidence="1">Leaf</tissue>
    </source>
</reference>
<protein>
    <submittedName>
        <fullName evidence="1">Uncharacterized protein</fullName>
    </submittedName>
</protein>
<dbReference type="Proteomes" id="UP000712600">
    <property type="component" value="Unassembled WGS sequence"/>
</dbReference>